<dbReference type="STRING" id="426428.A0A0D2XLA9"/>
<dbReference type="PROSITE" id="PS00624">
    <property type="entry name" value="GMC_OXRED_2"/>
    <property type="match status" value="1"/>
</dbReference>
<evidence type="ECO:0000313" key="4">
    <source>
        <dbReference type="EnsemblFungi" id="FOXG_04733P0"/>
    </source>
</evidence>
<protein>
    <recommendedName>
        <fullName evidence="3">Glucose-methanol-choline oxidoreductase N-terminal domain-containing protein</fullName>
    </recommendedName>
</protein>
<dbReference type="Pfam" id="PF00732">
    <property type="entry name" value="GMC_oxred_N"/>
    <property type="match status" value="1"/>
</dbReference>
<dbReference type="SUPFAM" id="SSF51905">
    <property type="entry name" value="FAD/NAD(P)-binding domain"/>
    <property type="match status" value="1"/>
</dbReference>
<dbReference type="InterPro" id="IPR012132">
    <property type="entry name" value="GMC_OxRdtase"/>
</dbReference>
<dbReference type="SUPFAM" id="SSF54373">
    <property type="entry name" value="FAD-linked reductases, C-terminal domain"/>
    <property type="match status" value="1"/>
</dbReference>
<evidence type="ECO:0000313" key="5">
    <source>
        <dbReference type="Proteomes" id="UP000002489"/>
    </source>
</evidence>
<comment type="similarity">
    <text evidence="1">Belongs to the GMC oxidoreductase family.</text>
</comment>
<reference evidence="5" key="1">
    <citation type="journal article" date="2012" name="Mol. Plant Microbe Interact.">
        <title>A highly conserved effector in Fusarium oxysporum is required for full virulence on Arabidopsis.</title>
        <authorList>
            <person name="Thatcher L.F."/>
            <person name="Gardiner D.M."/>
            <person name="Kazan K."/>
            <person name="Manners J."/>
        </authorList>
    </citation>
    <scope>NUCLEOTIDE SEQUENCE [LARGE SCALE GENOMIC DNA]</scope>
    <source>
        <strain evidence="5">Fo5176</strain>
    </source>
</reference>
<dbReference type="InterPro" id="IPR000172">
    <property type="entry name" value="GMC_OxRdtase_N"/>
</dbReference>
<evidence type="ECO:0000256" key="1">
    <source>
        <dbReference type="ARBA" id="ARBA00010790"/>
    </source>
</evidence>
<accession>A0A0D2XLA9</accession>
<dbReference type="EnsemblFungi" id="FOXG_04733T0">
    <property type="protein sequence ID" value="FOXG_04733P0"/>
    <property type="gene ID" value="FOXG_04733"/>
</dbReference>
<reference evidence="4" key="2">
    <citation type="submission" date="2025-08" db="UniProtKB">
        <authorList>
            <consortium name="EnsemblFungi"/>
        </authorList>
    </citation>
    <scope>IDENTIFICATION</scope>
    <source>
        <strain evidence="4">4287 / CBS 123668 / FGSC 9935 / NRRL 34936</strain>
    </source>
</reference>
<name>A0A0D2XLA9_FUSOF</name>
<feature type="region of interest" description="Disordered" evidence="2">
    <location>
        <begin position="1"/>
        <end position="22"/>
    </location>
</feature>
<feature type="domain" description="Glucose-methanol-choline oxidoreductase N-terminal" evidence="3">
    <location>
        <begin position="361"/>
        <end position="375"/>
    </location>
</feature>
<dbReference type="GO" id="GO:0050660">
    <property type="term" value="F:flavin adenine dinucleotide binding"/>
    <property type="evidence" value="ECO:0007669"/>
    <property type="project" value="InterPro"/>
</dbReference>
<dbReference type="Gene3D" id="3.30.560.10">
    <property type="entry name" value="Glucose Oxidase, domain 3"/>
    <property type="match status" value="1"/>
</dbReference>
<dbReference type="InterPro" id="IPR007867">
    <property type="entry name" value="GMC_OxRtase_C"/>
</dbReference>
<dbReference type="PANTHER" id="PTHR11552">
    <property type="entry name" value="GLUCOSE-METHANOL-CHOLINE GMC OXIDOREDUCTASE"/>
    <property type="match status" value="1"/>
</dbReference>
<dbReference type="Gene3D" id="3.50.50.60">
    <property type="entry name" value="FAD/NAD(P)-binding domain"/>
    <property type="match status" value="1"/>
</dbReference>
<evidence type="ECO:0000259" key="3">
    <source>
        <dbReference type="PROSITE" id="PS00624"/>
    </source>
</evidence>
<dbReference type="PIRSF" id="PIRSF000137">
    <property type="entry name" value="Alcohol_oxidase"/>
    <property type="match status" value="1"/>
</dbReference>
<dbReference type="AlphaFoldDB" id="A0A0D2XLA9"/>
<dbReference type="InterPro" id="IPR036188">
    <property type="entry name" value="FAD/NAD-bd_sf"/>
</dbReference>
<sequence>MSDSSTIHVPEATVGSVSERGEAIPEEELDTLDGYEYVVVGSGAGGGPLAANLARNNHRVLLLEAGDDQGSNFNQQVPAFHSKATEDEKMRWDYFVKHYADEEAAQKDSKMTWETPTGTLYIGLNPPSGSKPKGILYPRAGTLGGCTAHNAMITIYPHENDWSNIAILTGDDSWHPNNMRQYFKRLERCEYLPNGTPGHGFTGWLGTDRADLRLALGDFKILSIISAAATAMGNTILGLIPEKVSQLLGLLLRDMNSIDPRRDMTEGIYQIPLTMSHGKRSGVRDFLVETAKKYPLDIRTGCLATRVIFDESSLANSTPKATGVEFLEGSSLYKADPRSSSSTNGTKRRVRISREVILAAGAFGTPQLLKLSGVGPMDELQKFGIRVVKDMQGVGTNLQDRYEIPIITKIEDDFPIITKCTFGEPEDPCLADWYRQRGPYLSNGLPIGIVKKSSQADADPDLFIFGGPAFFRGYYPGYSKLTTSDKRHFTWAVLKAHTHNQDGTVMLTSSNPRDVPDINFNYFTTSQGEIEKSERDLGAIAEGVAFARRIMDDVLPIVTGPLEEALPGRHLASTEQVKTFIRNEAWGHHASCSCPIGSDGDPKAVLDSRFRVRGVSNLRVVDASVFPRIPGFFIVLPIYMLFYKGSYSSRRPSRHDDGTIETVQEKRTNLKSLRV</sequence>
<dbReference type="Proteomes" id="UP000002489">
    <property type="component" value="Unassembled WGS sequence"/>
</dbReference>
<dbReference type="Pfam" id="PF13450">
    <property type="entry name" value="NAD_binding_8"/>
    <property type="match status" value="1"/>
</dbReference>
<dbReference type="PANTHER" id="PTHR11552:SF213">
    <property type="entry name" value="DEHYDROGENASE, PUTATIVE-RELATED"/>
    <property type="match status" value="1"/>
</dbReference>
<evidence type="ECO:0000256" key="2">
    <source>
        <dbReference type="SAM" id="MobiDB-lite"/>
    </source>
</evidence>
<dbReference type="Pfam" id="PF05199">
    <property type="entry name" value="GMC_oxred_C"/>
    <property type="match status" value="1"/>
</dbReference>
<organism evidence="4 5">
    <name type="scientific">Fusarium oxysporum (strain Fo5176)</name>
    <name type="common">Fusarium vascular wilt</name>
    <dbReference type="NCBI Taxonomy" id="660025"/>
    <lineage>
        <taxon>Eukaryota</taxon>
        <taxon>Fungi</taxon>
        <taxon>Dikarya</taxon>
        <taxon>Ascomycota</taxon>
        <taxon>Pezizomycotina</taxon>
        <taxon>Sordariomycetes</taxon>
        <taxon>Hypocreomycetidae</taxon>
        <taxon>Hypocreales</taxon>
        <taxon>Nectriaceae</taxon>
        <taxon>Fusarium</taxon>
        <taxon>Fusarium oxysporum species complex</taxon>
    </lineage>
</organism>
<proteinExistence type="inferred from homology"/>
<dbReference type="GO" id="GO:0016614">
    <property type="term" value="F:oxidoreductase activity, acting on CH-OH group of donors"/>
    <property type="evidence" value="ECO:0007669"/>
    <property type="project" value="InterPro"/>
</dbReference>